<evidence type="ECO:0000313" key="1">
    <source>
        <dbReference type="EMBL" id="KKM08200.1"/>
    </source>
</evidence>
<proteinExistence type="predicted"/>
<reference evidence="1" key="1">
    <citation type="journal article" date="2015" name="Nature">
        <title>Complex archaea that bridge the gap between prokaryotes and eukaryotes.</title>
        <authorList>
            <person name="Spang A."/>
            <person name="Saw J.H."/>
            <person name="Jorgensen S.L."/>
            <person name="Zaremba-Niedzwiedzka K."/>
            <person name="Martijn J."/>
            <person name="Lind A.E."/>
            <person name="van Eijk R."/>
            <person name="Schleper C."/>
            <person name="Guy L."/>
            <person name="Ettema T.J."/>
        </authorList>
    </citation>
    <scope>NUCLEOTIDE SEQUENCE</scope>
</reference>
<organism evidence="1">
    <name type="scientific">marine sediment metagenome</name>
    <dbReference type="NCBI Taxonomy" id="412755"/>
    <lineage>
        <taxon>unclassified sequences</taxon>
        <taxon>metagenomes</taxon>
        <taxon>ecological metagenomes</taxon>
    </lineage>
</organism>
<dbReference type="EMBL" id="LAZR01000351">
    <property type="protein sequence ID" value="KKN73061.1"/>
    <property type="molecule type" value="Genomic_DNA"/>
</dbReference>
<comment type="caution">
    <text evidence="1">The sequence shown here is derived from an EMBL/GenBank/DDBJ whole genome shotgun (WGS) entry which is preliminary data.</text>
</comment>
<accession>A0A0F9HAX6</accession>
<gene>
    <name evidence="2" type="ORF">LCGC14_0404960</name>
    <name evidence="1" type="ORF">LCGC14_1726280</name>
</gene>
<dbReference type="AlphaFoldDB" id="A0A0F9HAX6"/>
<protein>
    <submittedName>
        <fullName evidence="1">Uncharacterized protein</fullName>
    </submittedName>
</protein>
<sequence length="63" mass="7409">MAKLEFNDKADKNTIKLKKNEMDPFQILDVYQSINSNFLNDFNELSNDISRKRTNSEIINLKT</sequence>
<evidence type="ECO:0000313" key="2">
    <source>
        <dbReference type="EMBL" id="KKN73061.1"/>
    </source>
</evidence>
<dbReference type="EMBL" id="LAZR01015603">
    <property type="protein sequence ID" value="KKM08200.1"/>
    <property type="molecule type" value="Genomic_DNA"/>
</dbReference>
<name>A0A0F9HAX6_9ZZZZ</name>